<dbReference type="OrthoDB" id="69641at2759"/>
<dbReference type="InterPro" id="IPR036956">
    <property type="entry name" value="Impact_N_sf"/>
</dbReference>
<feature type="compositionally biased region" description="Low complexity" evidence="2">
    <location>
        <begin position="134"/>
        <end position="162"/>
    </location>
</feature>
<dbReference type="InterPro" id="IPR020568">
    <property type="entry name" value="Ribosomal_Su5_D2-typ_SF"/>
</dbReference>
<keyword evidence="5" id="KW-1185">Reference proteome</keyword>
<dbReference type="GO" id="GO:0140469">
    <property type="term" value="P:GCN2-mediated signaling"/>
    <property type="evidence" value="ECO:0007669"/>
    <property type="project" value="TreeGrafter"/>
</dbReference>
<dbReference type="InterPro" id="IPR023582">
    <property type="entry name" value="Impact"/>
</dbReference>
<evidence type="ECO:0000256" key="1">
    <source>
        <dbReference type="ARBA" id="ARBA00007665"/>
    </source>
</evidence>
<organism evidence="4 5">
    <name type="scientific">Caulochytrium protostelioides</name>
    <dbReference type="NCBI Taxonomy" id="1555241"/>
    <lineage>
        <taxon>Eukaryota</taxon>
        <taxon>Fungi</taxon>
        <taxon>Fungi incertae sedis</taxon>
        <taxon>Chytridiomycota</taxon>
        <taxon>Chytridiomycota incertae sedis</taxon>
        <taxon>Chytridiomycetes</taxon>
        <taxon>Caulochytriales</taxon>
        <taxon>Caulochytriaceae</taxon>
        <taxon>Caulochytrium</taxon>
    </lineage>
</organism>
<dbReference type="Gene3D" id="3.30.230.30">
    <property type="entry name" value="Impact, N-terminal domain"/>
    <property type="match status" value="1"/>
</dbReference>
<dbReference type="PROSITE" id="PS00910">
    <property type="entry name" value="UPF0029"/>
    <property type="match status" value="1"/>
</dbReference>
<dbReference type="InterPro" id="IPR001498">
    <property type="entry name" value="Impact_N"/>
</dbReference>
<dbReference type="GO" id="GO:0006446">
    <property type="term" value="P:regulation of translational initiation"/>
    <property type="evidence" value="ECO:0007669"/>
    <property type="project" value="TreeGrafter"/>
</dbReference>
<dbReference type="AlphaFoldDB" id="A0A4P9X9A4"/>
<protein>
    <recommendedName>
        <fullName evidence="3">Impact N-terminal domain-containing protein</fullName>
    </recommendedName>
</protein>
<dbReference type="Proteomes" id="UP000274922">
    <property type="component" value="Unassembled WGS sequence"/>
</dbReference>
<proteinExistence type="inferred from homology"/>
<gene>
    <name evidence="4" type="ORF">CXG81DRAFT_25442</name>
</gene>
<dbReference type="PANTHER" id="PTHR16301:SF25">
    <property type="entry name" value="PROTEIN IMPACT"/>
    <property type="match status" value="1"/>
</dbReference>
<accession>A0A4P9X9A4</accession>
<dbReference type="PANTHER" id="PTHR16301">
    <property type="entry name" value="IMPACT-RELATED"/>
    <property type="match status" value="1"/>
</dbReference>
<dbReference type="GO" id="GO:0005737">
    <property type="term" value="C:cytoplasm"/>
    <property type="evidence" value="ECO:0007669"/>
    <property type="project" value="TreeGrafter"/>
</dbReference>
<evidence type="ECO:0000313" key="4">
    <source>
        <dbReference type="EMBL" id="RKP01878.1"/>
    </source>
</evidence>
<dbReference type="EMBL" id="ML014158">
    <property type="protein sequence ID" value="RKP01878.1"/>
    <property type="molecule type" value="Genomic_DNA"/>
</dbReference>
<reference evidence="5" key="1">
    <citation type="journal article" date="2018" name="Nat. Microbiol.">
        <title>Leveraging single-cell genomics to expand the fungal tree of life.</title>
        <authorList>
            <person name="Ahrendt S.R."/>
            <person name="Quandt C.A."/>
            <person name="Ciobanu D."/>
            <person name="Clum A."/>
            <person name="Salamov A."/>
            <person name="Andreopoulos B."/>
            <person name="Cheng J.F."/>
            <person name="Woyke T."/>
            <person name="Pelin A."/>
            <person name="Henrissat B."/>
            <person name="Reynolds N.K."/>
            <person name="Benny G.L."/>
            <person name="Smith M.E."/>
            <person name="James T.Y."/>
            <person name="Grigoriev I.V."/>
        </authorList>
    </citation>
    <scope>NUCLEOTIDE SEQUENCE [LARGE SCALE GENOMIC DNA]</scope>
    <source>
        <strain evidence="5">ATCC 52028</strain>
    </source>
</reference>
<evidence type="ECO:0000313" key="5">
    <source>
        <dbReference type="Proteomes" id="UP000274922"/>
    </source>
</evidence>
<sequence length="294" mass="31551">MGNDGQADELEILASIYAPHEVEIVPPATVRATCGPLVLSILLHPDYLAAPGVAGTPLAWTLSYVPCPGAAQSIEAKAAVQCDLALKFETLWQQSAGDPVLLAYIEEFRERAAAFAATDYPLQHSDSSRPETPVSPASASASHSAPVAEGSTKSLSTPSTPSIHFEHTTDPIVDRKSSFYAHMTAVHSMDDVEVARRTLLADRTIAKAHHNISAYVFRTPAGLTYQDYDDDGETQAGGRLLRMMTLAGVSDVFVMVSRYYGGIQLGPARFKHINDAARQLLGAHGYLKSSNRSS</sequence>
<feature type="domain" description="Impact N-terminal" evidence="3">
    <location>
        <begin position="175"/>
        <end position="281"/>
    </location>
</feature>
<evidence type="ECO:0000256" key="2">
    <source>
        <dbReference type="SAM" id="MobiDB-lite"/>
    </source>
</evidence>
<evidence type="ECO:0000259" key="3">
    <source>
        <dbReference type="Pfam" id="PF01205"/>
    </source>
</evidence>
<dbReference type="InterPro" id="IPR020569">
    <property type="entry name" value="UPF0029_Impact_CS"/>
</dbReference>
<feature type="region of interest" description="Disordered" evidence="2">
    <location>
        <begin position="122"/>
        <end position="163"/>
    </location>
</feature>
<dbReference type="STRING" id="1555241.A0A4P9X9A4"/>
<dbReference type="SUPFAM" id="SSF54211">
    <property type="entry name" value="Ribosomal protein S5 domain 2-like"/>
    <property type="match status" value="1"/>
</dbReference>
<name>A0A4P9X9A4_9FUNG</name>
<dbReference type="Pfam" id="PF01205">
    <property type="entry name" value="Impact_N"/>
    <property type="match status" value="1"/>
</dbReference>
<comment type="similarity">
    <text evidence="1">Belongs to the IMPACT family.</text>
</comment>